<dbReference type="GO" id="GO:0000049">
    <property type="term" value="F:tRNA binding"/>
    <property type="evidence" value="ECO:0007669"/>
    <property type="project" value="UniProtKB-UniRule"/>
</dbReference>
<reference evidence="9 10" key="1">
    <citation type="submission" date="2019-12" db="EMBL/GenBank/DDBJ databases">
        <authorList>
            <person name="Santos-Garcia D."/>
            <person name="Santos-Garcia D."/>
            <person name="Santos-Garcia D."/>
        </authorList>
    </citation>
    <scope>NUCLEOTIDE SEQUENCE [LARGE SCALE GENOMIC DNA]</scope>
    <source>
        <strain evidence="9">SiSi</strain>
    </source>
</reference>
<dbReference type="InterPro" id="IPR000235">
    <property type="entry name" value="Ribosomal_uS7"/>
</dbReference>
<comment type="subunit">
    <text evidence="6">Part of the 30S ribosomal subunit. Contacts proteins S9 and S11.</text>
</comment>
<evidence type="ECO:0000256" key="6">
    <source>
        <dbReference type="HAMAP-Rule" id="MF_00480"/>
    </source>
</evidence>
<organism evidence="9 10">
    <name type="scientific">Candidatus Portiera aleyrodidarum</name>
    <name type="common">primary endosymbiont of Bemisia tabaci</name>
    <dbReference type="NCBI Taxonomy" id="91844"/>
    <lineage>
        <taxon>Bacteria</taxon>
        <taxon>Pseudomonadati</taxon>
        <taxon>Pseudomonadota</taxon>
        <taxon>Gammaproteobacteria</taxon>
        <taxon>Candidatus Johnevansiales</taxon>
        <taxon>Candidatus Johnevansiaceae</taxon>
        <taxon>Candidatus Portiera</taxon>
    </lineage>
</organism>
<dbReference type="AlphaFoldDB" id="A0A6S6RZ74"/>
<evidence type="ECO:0000313" key="10">
    <source>
        <dbReference type="Proteomes" id="UP000560980"/>
    </source>
</evidence>
<evidence type="ECO:0000256" key="3">
    <source>
        <dbReference type="ARBA" id="ARBA00022884"/>
    </source>
</evidence>
<gene>
    <name evidence="6 9" type="primary">rpsG</name>
    <name evidence="9" type="ORF">SISI_0124</name>
</gene>
<dbReference type="GO" id="GO:0006412">
    <property type="term" value="P:translation"/>
    <property type="evidence" value="ECO:0007669"/>
    <property type="project" value="UniProtKB-UniRule"/>
</dbReference>
<keyword evidence="3 6" id="KW-0694">RNA-binding</keyword>
<dbReference type="PANTHER" id="PTHR11205">
    <property type="entry name" value="RIBOSOMAL PROTEIN S7"/>
    <property type="match status" value="1"/>
</dbReference>
<dbReference type="FunFam" id="1.10.455.10:FF:000001">
    <property type="entry name" value="30S ribosomal protein S7"/>
    <property type="match status" value="1"/>
</dbReference>
<dbReference type="Pfam" id="PF00177">
    <property type="entry name" value="Ribosomal_S7"/>
    <property type="match status" value="1"/>
</dbReference>
<dbReference type="InterPro" id="IPR036823">
    <property type="entry name" value="Ribosomal_uS7_dom_sf"/>
</dbReference>
<dbReference type="SUPFAM" id="SSF47973">
    <property type="entry name" value="Ribosomal protein S7"/>
    <property type="match status" value="1"/>
</dbReference>
<comment type="caution">
    <text evidence="9">The sequence shown here is derived from an EMBL/GenBank/DDBJ whole genome shotgun (WGS) entry which is preliminary data.</text>
</comment>
<evidence type="ECO:0000256" key="5">
    <source>
        <dbReference type="ARBA" id="ARBA00023274"/>
    </source>
</evidence>
<dbReference type="InterPro" id="IPR005717">
    <property type="entry name" value="Ribosomal_uS7_bac/org-type"/>
</dbReference>
<dbReference type="CDD" id="cd14869">
    <property type="entry name" value="uS7_Bacteria"/>
    <property type="match status" value="1"/>
</dbReference>
<dbReference type="PIRSF" id="PIRSF002122">
    <property type="entry name" value="RPS7p_RPS7a_RPS5e_RPS7o"/>
    <property type="match status" value="1"/>
</dbReference>
<dbReference type="GO" id="GO:0003735">
    <property type="term" value="F:structural constituent of ribosome"/>
    <property type="evidence" value="ECO:0007669"/>
    <property type="project" value="InterPro"/>
</dbReference>
<dbReference type="PROSITE" id="PS00052">
    <property type="entry name" value="RIBOSOMAL_S7"/>
    <property type="match status" value="1"/>
</dbReference>
<evidence type="ECO:0000256" key="7">
    <source>
        <dbReference type="RuleBase" id="RU003619"/>
    </source>
</evidence>
<dbReference type="Proteomes" id="UP000560980">
    <property type="component" value="Unassembled WGS sequence"/>
</dbReference>
<keyword evidence="6" id="KW-0820">tRNA-binding</keyword>
<dbReference type="GO" id="GO:0015935">
    <property type="term" value="C:small ribosomal subunit"/>
    <property type="evidence" value="ECO:0007669"/>
    <property type="project" value="InterPro"/>
</dbReference>
<keyword evidence="5 6" id="KW-0687">Ribonucleoprotein</keyword>
<keyword evidence="2 6" id="KW-0699">rRNA-binding</keyword>
<comment type="function">
    <text evidence="6">One of the primary rRNA binding proteins, it binds directly to 16S rRNA where it nucleates assembly of the head domain of the 30S subunit. Is located at the subunit interface close to the decoding center, probably blocks exit of the E-site tRNA.</text>
</comment>
<dbReference type="GO" id="GO:0019843">
    <property type="term" value="F:rRNA binding"/>
    <property type="evidence" value="ECO:0007669"/>
    <property type="project" value="UniProtKB-UniRule"/>
</dbReference>
<dbReference type="NCBIfam" id="TIGR01029">
    <property type="entry name" value="rpsG_bact"/>
    <property type="match status" value="1"/>
</dbReference>
<accession>A0A6S6RZ74</accession>
<evidence type="ECO:0000259" key="8">
    <source>
        <dbReference type="Pfam" id="PF00177"/>
    </source>
</evidence>
<proteinExistence type="inferred from homology"/>
<dbReference type="InterPro" id="IPR020606">
    <property type="entry name" value="Ribosomal_uS7_CS"/>
</dbReference>
<feature type="domain" description="Small ribosomal subunit protein uS7" evidence="8">
    <location>
        <begin position="3"/>
        <end position="150"/>
    </location>
</feature>
<name>A0A6S6RZ74_9GAMM</name>
<keyword evidence="4 6" id="KW-0689">Ribosomal protein</keyword>
<dbReference type="InterPro" id="IPR023798">
    <property type="entry name" value="Ribosomal_uS7_dom"/>
</dbReference>
<comment type="similarity">
    <text evidence="1 6 7">Belongs to the universal ribosomal protein uS7 family.</text>
</comment>
<dbReference type="RefSeq" id="WP_183042913.1">
    <property type="nucleotide sequence ID" value="NZ_CACTJB010000001.1"/>
</dbReference>
<protein>
    <recommendedName>
        <fullName evidence="6">Small ribosomal subunit protein uS7</fullName>
    </recommendedName>
</protein>
<sequence>MARRKIARKREIKPDNRFKSVILAKFINHIMVNGKKTLAERIVYGALNKINKKLKKKIAISIFEKALESIKPSVEVKSRRIGGANYNIPVEIRSSRRDTLAMKWLVKASRERKEKTMENRLYEEILDAIDGKGVAVKKKEEVHRLAEANKAFAHYRF</sequence>
<dbReference type="EMBL" id="CACTJB010000001">
    <property type="protein sequence ID" value="CAA3705480.1"/>
    <property type="molecule type" value="Genomic_DNA"/>
</dbReference>
<dbReference type="HAMAP" id="MF_00480_B">
    <property type="entry name" value="Ribosomal_uS7_B"/>
    <property type="match status" value="1"/>
</dbReference>
<evidence type="ECO:0000256" key="4">
    <source>
        <dbReference type="ARBA" id="ARBA00022980"/>
    </source>
</evidence>
<dbReference type="Gene3D" id="1.10.455.10">
    <property type="entry name" value="Ribosomal protein S7 domain"/>
    <property type="match status" value="1"/>
</dbReference>
<evidence type="ECO:0000256" key="1">
    <source>
        <dbReference type="ARBA" id="ARBA00007151"/>
    </source>
</evidence>
<evidence type="ECO:0000256" key="2">
    <source>
        <dbReference type="ARBA" id="ARBA00022730"/>
    </source>
</evidence>
<evidence type="ECO:0000313" key="9">
    <source>
        <dbReference type="EMBL" id="CAA3705480.1"/>
    </source>
</evidence>